<keyword evidence="1" id="KW-0695">RNA-directed DNA polymerase</keyword>
<name>A0ABQ5HDX7_9ASTR</name>
<keyword evidence="2" id="KW-1185">Reference proteome</keyword>
<organism evidence="1 2">
    <name type="scientific">Tanacetum coccineum</name>
    <dbReference type="NCBI Taxonomy" id="301880"/>
    <lineage>
        <taxon>Eukaryota</taxon>
        <taxon>Viridiplantae</taxon>
        <taxon>Streptophyta</taxon>
        <taxon>Embryophyta</taxon>
        <taxon>Tracheophyta</taxon>
        <taxon>Spermatophyta</taxon>
        <taxon>Magnoliopsida</taxon>
        <taxon>eudicotyledons</taxon>
        <taxon>Gunneridae</taxon>
        <taxon>Pentapetalae</taxon>
        <taxon>asterids</taxon>
        <taxon>campanulids</taxon>
        <taxon>Asterales</taxon>
        <taxon>Asteraceae</taxon>
        <taxon>Asteroideae</taxon>
        <taxon>Anthemideae</taxon>
        <taxon>Anthemidinae</taxon>
        <taxon>Tanacetum</taxon>
    </lineage>
</organism>
<reference evidence="1" key="2">
    <citation type="submission" date="2022-01" db="EMBL/GenBank/DDBJ databases">
        <authorList>
            <person name="Yamashiro T."/>
            <person name="Shiraishi A."/>
            <person name="Satake H."/>
            <person name="Nakayama K."/>
        </authorList>
    </citation>
    <scope>NUCLEOTIDE SEQUENCE</scope>
</reference>
<dbReference type="Proteomes" id="UP001151760">
    <property type="component" value="Unassembled WGS sequence"/>
</dbReference>
<dbReference type="CDD" id="cd00303">
    <property type="entry name" value="retropepsin_like"/>
    <property type="match status" value="1"/>
</dbReference>
<dbReference type="Gene3D" id="2.40.70.10">
    <property type="entry name" value="Acid Proteases"/>
    <property type="match status" value="1"/>
</dbReference>
<evidence type="ECO:0000313" key="1">
    <source>
        <dbReference type="EMBL" id="GJT86023.1"/>
    </source>
</evidence>
<dbReference type="GO" id="GO:0003964">
    <property type="term" value="F:RNA-directed DNA polymerase activity"/>
    <property type="evidence" value="ECO:0007669"/>
    <property type="project" value="UniProtKB-KW"/>
</dbReference>
<dbReference type="PANTHER" id="PTHR15503">
    <property type="entry name" value="LDOC1 RELATED"/>
    <property type="match status" value="1"/>
</dbReference>
<dbReference type="Pfam" id="PF08284">
    <property type="entry name" value="RVP_2"/>
    <property type="match status" value="1"/>
</dbReference>
<dbReference type="PANTHER" id="PTHR15503:SF45">
    <property type="entry name" value="RNA-DIRECTED DNA POLYMERASE HOMOLOG"/>
    <property type="match status" value="1"/>
</dbReference>
<dbReference type="InterPro" id="IPR032567">
    <property type="entry name" value="RTL1-rel"/>
</dbReference>
<keyword evidence="1" id="KW-0548">Nucleotidyltransferase</keyword>
<keyword evidence="1" id="KW-0808">Transferase</keyword>
<comment type="caution">
    <text evidence="1">The sequence shown here is derived from an EMBL/GenBank/DDBJ whole genome shotgun (WGS) entry which is preliminary data.</text>
</comment>
<proteinExistence type="predicted"/>
<gene>
    <name evidence="1" type="ORF">Tco_1067740</name>
</gene>
<dbReference type="InterPro" id="IPR021109">
    <property type="entry name" value="Peptidase_aspartic_dom_sf"/>
</dbReference>
<protein>
    <submittedName>
        <fullName evidence="1">Reverse transcriptase domain-containing protein</fullName>
    </submittedName>
</protein>
<dbReference type="EMBL" id="BQNB010019506">
    <property type="protein sequence ID" value="GJT86023.1"/>
    <property type="molecule type" value="Genomic_DNA"/>
</dbReference>
<sequence length="183" mass="19773">MSLPRITVSSDSDAESIGSSASLVVLSDTKAAVAVVPAIAPEIALETSPSPDYVPTSPDSETRPYNVSISFTPHRSFVSTAFSFLIDITPSALNTKYDVELADGKIVKVDAIIQGCTLNLLNHPFNIDLMPVELGSFDIIIGMDWLSKYHAVIVCDEKIVRIPYGDEILIVQCDRSIGRSESD</sequence>
<accession>A0ABQ5HDX7</accession>
<reference evidence="1" key="1">
    <citation type="journal article" date="2022" name="Int. J. Mol. Sci.">
        <title>Draft Genome of Tanacetum Coccineum: Genomic Comparison of Closely Related Tanacetum-Family Plants.</title>
        <authorList>
            <person name="Yamashiro T."/>
            <person name="Shiraishi A."/>
            <person name="Nakayama K."/>
            <person name="Satake H."/>
        </authorList>
    </citation>
    <scope>NUCLEOTIDE SEQUENCE</scope>
</reference>
<evidence type="ECO:0000313" key="2">
    <source>
        <dbReference type="Proteomes" id="UP001151760"/>
    </source>
</evidence>